<dbReference type="AlphaFoldDB" id="A0A9P4GG65"/>
<dbReference type="RefSeq" id="XP_040787407.1">
    <property type="nucleotide sequence ID" value="XM_040936806.1"/>
</dbReference>
<evidence type="ECO:0000256" key="1">
    <source>
        <dbReference type="SAM" id="MobiDB-lite"/>
    </source>
</evidence>
<dbReference type="OrthoDB" id="415825at2759"/>
<dbReference type="Proteomes" id="UP000800039">
    <property type="component" value="Unassembled WGS sequence"/>
</dbReference>
<evidence type="ECO:0000313" key="2">
    <source>
        <dbReference type="EMBL" id="KAF1844844.1"/>
    </source>
</evidence>
<feature type="region of interest" description="Disordered" evidence="1">
    <location>
        <begin position="1"/>
        <end position="34"/>
    </location>
</feature>
<sequence length="639" mass="71275">MAVPSESPPKPQSKAKANRRKVKHRRANRDGSPQLQFVTATNPLQFKDESVKRSVRSQAMIAFRNKNRTKLKLKSLKTPEKAPTGEESLVSGPSTTIALHAHMVGVTPDLFGPQVVEEYDEFPRYLYPSTSPAWWSTTSQSEPFSDTEETDYALAIRGSSNSRSNSTGSIRVVEYEDSDSHEDLQMRLLVGKLATSLRIGDGVDPFNVLPQFQNPKLNSLYLLRKCVRAFASDSTIAKWLPALLSHPHIMLSSTLLASTWLDMHAGCSGDSERTSLVKKETINMINERKSCSDTNYEDATLMVILHLLAGEMWSCNEKILRFHESGVAKLIAQRGGMQSLENGTVGEVAAACCYHCDVFCEADSLSVFRDWNPPNYALGDDTAAIPESPLFCPRPEFATIVNDSHCSRFTHDLLCDMRDLTDLFLTHHAELEVIFDIDEGEMRRLSSASVDYDIKVAEIRERLASLPSAYIPGLPMSNDWVYEACRITALIYTTSIIMRVPFSVAADPCQNLVFSDSRALANAQAGGHMLPIRLTEALYEVMERTDTSNIWDDMSGVLYWVCSVGAAAARTPASINMAQQSRFLSHGYAVWIRRSLIMFSTRAMIVLVFQHPLPVILAQRRLLKVQKLIRTGGTRPLRS</sequence>
<dbReference type="EMBL" id="ML976616">
    <property type="protein sequence ID" value="KAF1844844.1"/>
    <property type="molecule type" value="Genomic_DNA"/>
</dbReference>
<comment type="caution">
    <text evidence="2">The sequence shown here is derived from an EMBL/GenBank/DDBJ whole genome shotgun (WGS) entry which is preliminary data.</text>
</comment>
<evidence type="ECO:0008006" key="4">
    <source>
        <dbReference type="Google" id="ProtNLM"/>
    </source>
</evidence>
<name>A0A9P4GG65_9PLEO</name>
<evidence type="ECO:0000313" key="3">
    <source>
        <dbReference type="Proteomes" id="UP000800039"/>
    </source>
</evidence>
<protein>
    <recommendedName>
        <fullName evidence="4">Transcription factor domain-containing protein</fullName>
    </recommendedName>
</protein>
<accession>A0A9P4GG65</accession>
<dbReference type="PANTHER" id="PTHR37540:SF5">
    <property type="entry name" value="TRANSCRIPTION FACTOR DOMAIN-CONTAINING PROTEIN"/>
    <property type="match status" value="1"/>
</dbReference>
<keyword evidence="3" id="KW-1185">Reference proteome</keyword>
<organism evidence="2 3">
    <name type="scientific">Cucurbitaria berberidis CBS 394.84</name>
    <dbReference type="NCBI Taxonomy" id="1168544"/>
    <lineage>
        <taxon>Eukaryota</taxon>
        <taxon>Fungi</taxon>
        <taxon>Dikarya</taxon>
        <taxon>Ascomycota</taxon>
        <taxon>Pezizomycotina</taxon>
        <taxon>Dothideomycetes</taxon>
        <taxon>Pleosporomycetidae</taxon>
        <taxon>Pleosporales</taxon>
        <taxon>Pleosporineae</taxon>
        <taxon>Cucurbitariaceae</taxon>
        <taxon>Cucurbitaria</taxon>
    </lineage>
</organism>
<feature type="compositionally biased region" description="Pro residues" evidence="1">
    <location>
        <begin position="1"/>
        <end position="11"/>
    </location>
</feature>
<reference evidence="2" key="1">
    <citation type="submission" date="2020-01" db="EMBL/GenBank/DDBJ databases">
        <authorList>
            <consortium name="DOE Joint Genome Institute"/>
            <person name="Haridas S."/>
            <person name="Albert R."/>
            <person name="Binder M."/>
            <person name="Bloem J."/>
            <person name="Labutti K."/>
            <person name="Salamov A."/>
            <person name="Andreopoulos B."/>
            <person name="Baker S.E."/>
            <person name="Barry K."/>
            <person name="Bills G."/>
            <person name="Bluhm B.H."/>
            <person name="Cannon C."/>
            <person name="Castanera R."/>
            <person name="Culley D.E."/>
            <person name="Daum C."/>
            <person name="Ezra D."/>
            <person name="Gonzalez J.B."/>
            <person name="Henrissat B."/>
            <person name="Kuo A."/>
            <person name="Liang C."/>
            <person name="Lipzen A."/>
            <person name="Lutzoni F."/>
            <person name="Magnuson J."/>
            <person name="Mondo S."/>
            <person name="Nolan M."/>
            <person name="Ohm R."/>
            <person name="Pangilinan J."/>
            <person name="Park H.-J."/>
            <person name="Ramirez L."/>
            <person name="Alfaro M."/>
            <person name="Sun H."/>
            <person name="Tritt A."/>
            <person name="Yoshinaga Y."/>
            <person name="Zwiers L.-H."/>
            <person name="Turgeon B.G."/>
            <person name="Goodwin S.B."/>
            <person name="Spatafora J.W."/>
            <person name="Crous P.W."/>
            <person name="Grigoriev I.V."/>
        </authorList>
    </citation>
    <scope>NUCLEOTIDE SEQUENCE</scope>
    <source>
        <strain evidence="2">CBS 394.84</strain>
    </source>
</reference>
<feature type="compositionally biased region" description="Basic residues" evidence="1">
    <location>
        <begin position="16"/>
        <end position="27"/>
    </location>
</feature>
<proteinExistence type="predicted"/>
<gene>
    <name evidence="2" type="ORF">K460DRAFT_405124</name>
</gene>
<dbReference type="PANTHER" id="PTHR37540">
    <property type="entry name" value="TRANSCRIPTION FACTOR (ACR-2), PUTATIVE-RELATED-RELATED"/>
    <property type="match status" value="1"/>
</dbReference>
<dbReference type="GeneID" id="63854056"/>